<evidence type="ECO:0000313" key="2">
    <source>
        <dbReference type="EMBL" id="PAD79642.1"/>
    </source>
</evidence>
<dbReference type="Gene3D" id="3.40.50.720">
    <property type="entry name" value="NAD(P)-binding Rossmann-like Domain"/>
    <property type="match status" value="1"/>
</dbReference>
<organism evidence="2 3">
    <name type="scientific">Paenibacillus campinasensis</name>
    <dbReference type="NCBI Taxonomy" id="66347"/>
    <lineage>
        <taxon>Bacteria</taxon>
        <taxon>Bacillati</taxon>
        <taxon>Bacillota</taxon>
        <taxon>Bacilli</taxon>
        <taxon>Bacillales</taxon>
        <taxon>Paenibacillaceae</taxon>
        <taxon>Paenibacillus</taxon>
    </lineage>
</organism>
<dbReference type="PANTHER" id="PTHR43245:SF13">
    <property type="entry name" value="UDP-D-APIOSE_UDP-D-XYLOSE SYNTHASE 2"/>
    <property type="match status" value="1"/>
</dbReference>
<protein>
    <submittedName>
        <fullName evidence="2">NAD-dependent dehydratase</fullName>
    </submittedName>
</protein>
<dbReference type="InterPro" id="IPR036291">
    <property type="entry name" value="NAD(P)-bd_dom_sf"/>
</dbReference>
<dbReference type="SUPFAM" id="SSF51735">
    <property type="entry name" value="NAD(P)-binding Rossmann-fold domains"/>
    <property type="match status" value="1"/>
</dbReference>
<accession>A0A268F2Q0</accession>
<dbReference type="Pfam" id="PF01370">
    <property type="entry name" value="Epimerase"/>
    <property type="match status" value="1"/>
</dbReference>
<dbReference type="PANTHER" id="PTHR43245">
    <property type="entry name" value="BIFUNCTIONAL POLYMYXIN RESISTANCE PROTEIN ARNA"/>
    <property type="match status" value="1"/>
</dbReference>
<dbReference type="InterPro" id="IPR001509">
    <property type="entry name" value="Epimerase_deHydtase"/>
</dbReference>
<dbReference type="OrthoDB" id="9809586at2"/>
<dbReference type="AlphaFoldDB" id="A0A268F2Q0"/>
<feature type="domain" description="NAD-dependent epimerase/dehydratase" evidence="1">
    <location>
        <begin position="4"/>
        <end position="206"/>
    </location>
</feature>
<dbReference type="Proteomes" id="UP000215596">
    <property type="component" value="Unassembled WGS sequence"/>
</dbReference>
<dbReference type="EMBL" id="NPBY01000010">
    <property type="protein sequence ID" value="PAD79642.1"/>
    <property type="molecule type" value="Genomic_DNA"/>
</dbReference>
<dbReference type="InterPro" id="IPR050177">
    <property type="entry name" value="Lipid_A_modif_metabolic_enz"/>
</dbReference>
<name>A0A268F2Q0_9BACL</name>
<evidence type="ECO:0000313" key="3">
    <source>
        <dbReference type="Proteomes" id="UP000215596"/>
    </source>
</evidence>
<sequence>MKNVLVLGGTRFFGRRLVSRLIEAGAAVTILTRGVSEDPFGDKVQRLQADRTDPDALRQAVEGQQWDVVYDNICYTPEEAEQAAEIFAGRTGLYVLTSTLAVYDNADHPLQEGDFDPYNYPVQTNPERKYSYKEGKRLSEAVLFGRSNLAVAAVRFPIVLGTDDYTKRLWFHIEHAAQGEPIGLPAPDAQISFVHAEEAAACLQWIGEVKLEGPVNACSDGTVSVREIMGMIELEIGQTASLVSEAPQEHQSPFGVPQDWVMSNARAAETGFTFWNVKAWMPELIRELAADLKKRP</sequence>
<reference evidence="2 3" key="1">
    <citation type="submission" date="2017-07" db="EMBL/GenBank/DDBJ databases">
        <title>Isolation and whole genome analysis of endospore-forming bacteria from heroin.</title>
        <authorList>
            <person name="Kalinowski J."/>
            <person name="Ahrens B."/>
            <person name="Al-Dilaimi A."/>
            <person name="Winkler A."/>
            <person name="Wibberg D."/>
            <person name="Schleenbecker U."/>
            <person name="Ruckert C."/>
            <person name="Wolfel R."/>
            <person name="Grass G."/>
        </authorList>
    </citation>
    <scope>NUCLEOTIDE SEQUENCE [LARGE SCALE GENOMIC DNA]</scope>
    <source>
        <strain evidence="2 3">7537-G1</strain>
    </source>
</reference>
<gene>
    <name evidence="2" type="ORF">CHH67_02680</name>
</gene>
<comment type="caution">
    <text evidence="2">The sequence shown here is derived from an EMBL/GenBank/DDBJ whole genome shotgun (WGS) entry which is preliminary data.</text>
</comment>
<proteinExistence type="predicted"/>
<evidence type="ECO:0000259" key="1">
    <source>
        <dbReference type="Pfam" id="PF01370"/>
    </source>
</evidence>
<dbReference type="RefSeq" id="WP_095263438.1">
    <property type="nucleotide sequence ID" value="NZ_NPBY01000010.1"/>
</dbReference>